<dbReference type="CDD" id="cd00132">
    <property type="entry name" value="CRIB"/>
    <property type="match status" value="1"/>
</dbReference>
<dbReference type="InterPro" id="IPR036936">
    <property type="entry name" value="CRIB_dom_sf"/>
</dbReference>
<dbReference type="PANTHER" id="PTHR11202:SF36">
    <property type="entry name" value="ACTIN NUCLEATION-PROMOTING FACTOR WASL"/>
    <property type="match status" value="1"/>
</dbReference>
<dbReference type="InterPro" id="IPR033927">
    <property type="entry name" value="WASPfam_EVH1"/>
</dbReference>
<dbReference type="OMA" id="FSVELYF"/>
<feature type="compositionally biased region" description="Acidic residues" evidence="8">
    <location>
        <begin position="459"/>
        <end position="476"/>
    </location>
</feature>
<dbReference type="InterPro" id="IPR000697">
    <property type="entry name" value="WH1/EVH1_dom"/>
</dbReference>
<dbReference type="RefSeq" id="XP_020902621.1">
    <property type="nucleotide sequence ID" value="XM_021046962.2"/>
</dbReference>
<dbReference type="SMART" id="SM00461">
    <property type="entry name" value="WH1"/>
    <property type="match status" value="1"/>
</dbReference>
<dbReference type="KEGG" id="epa:110241120"/>
<dbReference type="CDD" id="cd01205">
    <property type="entry name" value="EVH1_WASP-like"/>
    <property type="match status" value="1"/>
</dbReference>
<evidence type="ECO:0000313" key="13">
    <source>
        <dbReference type="Proteomes" id="UP000887567"/>
    </source>
</evidence>
<name>A0A913XDY0_EXADI</name>
<dbReference type="GO" id="GO:0003779">
    <property type="term" value="F:actin binding"/>
    <property type="evidence" value="ECO:0007669"/>
    <property type="project" value="InterPro"/>
</dbReference>
<dbReference type="GO" id="GO:0005856">
    <property type="term" value="C:cytoskeleton"/>
    <property type="evidence" value="ECO:0007669"/>
    <property type="project" value="UniProtKB-SubCell"/>
</dbReference>
<dbReference type="InterPro" id="IPR011993">
    <property type="entry name" value="PH-like_dom_sf"/>
</dbReference>
<reference evidence="12" key="1">
    <citation type="submission" date="2022-11" db="UniProtKB">
        <authorList>
            <consortium name="EnsemblMetazoa"/>
        </authorList>
    </citation>
    <scope>IDENTIFICATION</scope>
</reference>
<keyword evidence="7" id="KW-0539">Nucleus</keyword>
<evidence type="ECO:0000259" key="10">
    <source>
        <dbReference type="PROSITE" id="PS50229"/>
    </source>
</evidence>
<feature type="region of interest" description="Disordered" evidence="8">
    <location>
        <begin position="255"/>
        <end position="476"/>
    </location>
</feature>
<dbReference type="GO" id="GO:0005634">
    <property type="term" value="C:nucleus"/>
    <property type="evidence" value="ECO:0007669"/>
    <property type="project" value="UniProtKB-SubCell"/>
</dbReference>
<proteinExistence type="predicted"/>
<comment type="subcellular location">
    <subcellularLocation>
        <location evidence="2">Cytoplasm</location>
        <location evidence="2">Cytoskeleton</location>
    </subcellularLocation>
    <subcellularLocation>
        <location evidence="1">Nucleus</location>
    </subcellularLocation>
</comment>
<evidence type="ECO:0000256" key="5">
    <source>
        <dbReference type="ARBA" id="ARBA00022737"/>
    </source>
</evidence>
<protein>
    <recommendedName>
        <fullName evidence="14">Wiskott-Aldrich syndrome protein</fullName>
    </recommendedName>
</protein>
<dbReference type="GeneID" id="110241120"/>
<evidence type="ECO:0000256" key="8">
    <source>
        <dbReference type="SAM" id="MobiDB-lite"/>
    </source>
</evidence>
<dbReference type="GO" id="GO:0007015">
    <property type="term" value="P:actin filament organization"/>
    <property type="evidence" value="ECO:0007669"/>
    <property type="project" value="InterPro"/>
</dbReference>
<feature type="compositionally biased region" description="Basic and acidic residues" evidence="8">
    <location>
        <begin position="395"/>
        <end position="417"/>
    </location>
</feature>
<dbReference type="Gene3D" id="2.30.29.30">
    <property type="entry name" value="Pleckstrin-homology domain (PH domain)/Phosphotyrosine-binding domain (PTB)"/>
    <property type="match status" value="1"/>
</dbReference>
<dbReference type="OrthoDB" id="8963340at2759"/>
<dbReference type="AlphaFoldDB" id="A0A913XDY0"/>
<keyword evidence="5" id="KW-0677">Repeat</keyword>
<feature type="domain" description="CRIB" evidence="9">
    <location>
        <begin position="189"/>
        <end position="202"/>
    </location>
</feature>
<feature type="domain" description="WH1" evidence="10">
    <location>
        <begin position="26"/>
        <end position="135"/>
    </location>
</feature>
<feature type="domain" description="WH2" evidence="11">
    <location>
        <begin position="378"/>
        <end position="395"/>
    </location>
</feature>
<feature type="compositionally biased region" description="Pro residues" evidence="8">
    <location>
        <begin position="333"/>
        <end position="374"/>
    </location>
</feature>
<dbReference type="PROSITE" id="PS50108">
    <property type="entry name" value="CRIB"/>
    <property type="match status" value="1"/>
</dbReference>
<dbReference type="FunFam" id="2.30.29.30:FF:000130">
    <property type="entry name" value="neural Wiskott-Aldrich syndrome protein"/>
    <property type="match status" value="1"/>
</dbReference>
<feature type="compositionally biased region" description="Basic and acidic residues" evidence="8">
    <location>
        <begin position="448"/>
        <end position="458"/>
    </location>
</feature>
<feature type="compositionally biased region" description="Basic and acidic residues" evidence="8">
    <location>
        <begin position="255"/>
        <end position="264"/>
    </location>
</feature>
<dbReference type="SMART" id="SM00246">
    <property type="entry name" value="WH2"/>
    <property type="match status" value="2"/>
</dbReference>
<dbReference type="InterPro" id="IPR003124">
    <property type="entry name" value="WH2_dom"/>
</dbReference>
<keyword evidence="6" id="KW-0206">Cytoskeleton</keyword>
<dbReference type="Gene3D" id="3.90.810.10">
    <property type="entry name" value="CRIB domain"/>
    <property type="match status" value="1"/>
</dbReference>
<dbReference type="Gene3D" id="6.10.280.150">
    <property type="match status" value="1"/>
</dbReference>
<dbReference type="Pfam" id="PF00568">
    <property type="entry name" value="WH1"/>
    <property type="match status" value="1"/>
</dbReference>
<keyword evidence="3" id="KW-0963">Cytoplasm</keyword>
<dbReference type="InterPro" id="IPR000095">
    <property type="entry name" value="CRIB_dom"/>
</dbReference>
<dbReference type="SUPFAM" id="SSF47912">
    <property type="entry name" value="Wiscott-Aldrich syndrome protein, WASP, C-terminal domain"/>
    <property type="match status" value="1"/>
</dbReference>
<keyword evidence="13" id="KW-1185">Reference proteome</keyword>
<dbReference type="Pfam" id="PF02205">
    <property type="entry name" value="WH2"/>
    <property type="match status" value="2"/>
</dbReference>
<evidence type="ECO:0000259" key="11">
    <source>
        <dbReference type="PROSITE" id="PS51082"/>
    </source>
</evidence>
<evidence type="ECO:0000256" key="7">
    <source>
        <dbReference type="ARBA" id="ARBA00023242"/>
    </source>
</evidence>
<evidence type="ECO:0000256" key="4">
    <source>
        <dbReference type="ARBA" id="ARBA00022553"/>
    </source>
</evidence>
<dbReference type="SUPFAM" id="SSF50729">
    <property type="entry name" value="PH domain-like"/>
    <property type="match status" value="1"/>
</dbReference>
<dbReference type="EnsemblMetazoa" id="XM_021046962.2">
    <property type="protein sequence ID" value="XP_020902621.1"/>
    <property type="gene ID" value="LOC110241120"/>
</dbReference>
<evidence type="ECO:0000256" key="6">
    <source>
        <dbReference type="ARBA" id="ARBA00023212"/>
    </source>
</evidence>
<evidence type="ECO:0000256" key="1">
    <source>
        <dbReference type="ARBA" id="ARBA00004123"/>
    </source>
</evidence>
<feature type="region of interest" description="Disordered" evidence="8">
    <location>
        <begin position="135"/>
        <end position="185"/>
    </location>
</feature>
<organism evidence="12 13">
    <name type="scientific">Exaiptasia diaphana</name>
    <name type="common">Tropical sea anemone</name>
    <name type="synonym">Aiptasia pulchella</name>
    <dbReference type="NCBI Taxonomy" id="2652724"/>
    <lineage>
        <taxon>Eukaryota</taxon>
        <taxon>Metazoa</taxon>
        <taxon>Cnidaria</taxon>
        <taxon>Anthozoa</taxon>
        <taxon>Hexacorallia</taxon>
        <taxon>Actiniaria</taxon>
        <taxon>Aiptasiidae</taxon>
        <taxon>Exaiptasia</taxon>
    </lineage>
</organism>
<accession>A0A913XDY0</accession>
<dbReference type="PROSITE" id="PS50229">
    <property type="entry name" value="WH1"/>
    <property type="match status" value="1"/>
</dbReference>
<evidence type="ECO:0000259" key="9">
    <source>
        <dbReference type="PROSITE" id="PS50108"/>
    </source>
</evidence>
<evidence type="ECO:0000313" key="12">
    <source>
        <dbReference type="EnsemblMetazoa" id="XP_020902621.1"/>
    </source>
</evidence>
<feature type="compositionally biased region" description="Pro residues" evidence="8">
    <location>
        <begin position="284"/>
        <end position="323"/>
    </location>
</feature>
<dbReference type="PROSITE" id="PS51082">
    <property type="entry name" value="WH2"/>
    <property type="match status" value="2"/>
</dbReference>
<dbReference type="InterPro" id="IPR011026">
    <property type="entry name" value="WAS_C"/>
</dbReference>
<dbReference type="Pfam" id="PF00786">
    <property type="entry name" value="PBD"/>
    <property type="match status" value="1"/>
</dbReference>
<evidence type="ECO:0000256" key="2">
    <source>
        <dbReference type="ARBA" id="ARBA00004245"/>
    </source>
</evidence>
<dbReference type="CDD" id="cd21762">
    <property type="entry name" value="WH2"/>
    <property type="match status" value="1"/>
</dbReference>
<feature type="domain" description="WH2" evidence="11">
    <location>
        <begin position="407"/>
        <end position="424"/>
    </location>
</feature>
<keyword evidence="4" id="KW-0597">Phosphoprotein</keyword>
<evidence type="ECO:0008006" key="14">
    <source>
        <dbReference type="Google" id="ProtNLM"/>
    </source>
</evidence>
<sequence length="476" mass="52372">MGEKNKENKRSILLTNDENEIIVSMLGHKCQTLATAVVQLMAAFPESRDRWTKKTTGVACFVKDNPKRSYFIRVYDVMVGCMIWEQELYTTFKYNVVRPFFHTFAADKYNVGLNFASEEEATTFKQPILSLLRRNEAKKRKREEERKNQKNKQIQTPGPQKFDSGDNVDGKRPQAVVRKKKRKITKEDIGEPADFKHIEHIGWNPEAGFSLNVDMQDEKWKTLLNEIGVTKQQLSQKSTREFIYDFVQKKGGIDEVTKKIRQEMRPQGPPPPPPSRGSSQPPDRSAPPPPPPRGSVPPPPPPARAGTLPPPLPSRGAGPPPIPRGTLPMGGALPPPPPPPPRAMGAPPPPPPPPGFPPPGFGGSPGAPPPPPPIASGGRGDLLMQIQQGKALKSLGEETRRKSNAGDRSDLLSEIHKGTTLRKVSQVDGPKPEAESGGILGALQLALSKRDNAIHSSDDDSDSETEYDSDDDEWND</sequence>
<dbReference type="PANTHER" id="PTHR11202">
    <property type="entry name" value="SPROUTY-RELATED, EVH1 DOMAIN-CONTAINING PROTEIN FAMILY MEMBER"/>
    <property type="match status" value="1"/>
</dbReference>
<dbReference type="Proteomes" id="UP000887567">
    <property type="component" value="Unplaced"/>
</dbReference>
<evidence type="ECO:0000256" key="3">
    <source>
        <dbReference type="ARBA" id="ARBA00022490"/>
    </source>
</evidence>